<keyword evidence="2" id="KW-1185">Reference proteome</keyword>
<proteinExistence type="predicted"/>
<gene>
    <name evidence="1" type="ORF">MLD38_006671</name>
</gene>
<dbReference type="Proteomes" id="UP001057402">
    <property type="component" value="Chromosome 3"/>
</dbReference>
<dbReference type="EMBL" id="CM042882">
    <property type="protein sequence ID" value="KAI4380486.1"/>
    <property type="molecule type" value="Genomic_DNA"/>
</dbReference>
<evidence type="ECO:0000313" key="2">
    <source>
        <dbReference type="Proteomes" id="UP001057402"/>
    </source>
</evidence>
<name>A0ACB9RQI5_9MYRT</name>
<reference evidence="2" key="1">
    <citation type="journal article" date="2023" name="Front. Plant Sci.">
        <title>Chromosomal-level genome assembly of Melastoma candidum provides insights into trichome evolution.</title>
        <authorList>
            <person name="Zhong Y."/>
            <person name="Wu W."/>
            <person name="Sun C."/>
            <person name="Zou P."/>
            <person name="Liu Y."/>
            <person name="Dai S."/>
            <person name="Zhou R."/>
        </authorList>
    </citation>
    <scope>NUCLEOTIDE SEQUENCE [LARGE SCALE GENOMIC DNA]</scope>
</reference>
<accession>A0ACB9RQI5</accession>
<organism evidence="1 2">
    <name type="scientific">Melastoma candidum</name>
    <dbReference type="NCBI Taxonomy" id="119954"/>
    <lineage>
        <taxon>Eukaryota</taxon>
        <taxon>Viridiplantae</taxon>
        <taxon>Streptophyta</taxon>
        <taxon>Embryophyta</taxon>
        <taxon>Tracheophyta</taxon>
        <taxon>Spermatophyta</taxon>
        <taxon>Magnoliopsida</taxon>
        <taxon>eudicotyledons</taxon>
        <taxon>Gunneridae</taxon>
        <taxon>Pentapetalae</taxon>
        <taxon>rosids</taxon>
        <taxon>malvids</taxon>
        <taxon>Myrtales</taxon>
        <taxon>Melastomataceae</taxon>
        <taxon>Melastomatoideae</taxon>
        <taxon>Melastomateae</taxon>
        <taxon>Melastoma</taxon>
    </lineage>
</organism>
<sequence>MGLQASCCSSGLTAHTSLPFFLAFISPTCYTRVVSSDPSPWRLPRHLSSSGWWARVGRCWVGLWAVKAESSRGKQGEFVSGIGCREDVEERPHGSLPPLHRPWNISNDHYWASVVFTAIPFFAIAAAWFTLFGISLGYICLCYCCFPREPYGYSRLTYALSLIFLMLFTLVAIIGSVVLYMGQGRFHTITSDTLTYVVSQANATSQKLKDVSEYLAMAKQIGVGSFSLPADVQSNIDAVESKINSSAATISNKTTRNSKNIQDGLDSKRLSLVLLAAVMLFLAFLGFLFSALGLQCLCFFSFIMSLRTRVWQWTRGVHPAEHTALDDIIPCVDNATAQESLLRSKDVTYQLVGIVNIVITNVANQDFPPSAGPFYFNQSGPQLPTLCSRFNVDLTNRQCASGEVDFNNATEVQKNYVCQVSSSGICVTPGRLTPAFYDQMVKAENVSYGLYHYGPFLVGLQDCSFLRETFSYISKTYCPDLSQYSRWVYIGLVMVSAAVMLSLIFWSYMPGNDGTVFTQSISHRCYKDVYICIYVYIHESCSE</sequence>
<evidence type="ECO:0000313" key="1">
    <source>
        <dbReference type="EMBL" id="KAI4380486.1"/>
    </source>
</evidence>
<comment type="caution">
    <text evidence="1">The sequence shown here is derived from an EMBL/GenBank/DDBJ whole genome shotgun (WGS) entry which is preliminary data.</text>
</comment>
<protein>
    <submittedName>
        <fullName evidence="1">Uncharacterized protein</fullName>
    </submittedName>
</protein>